<comment type="similarity">
    <text evidence="2">Belongs to the rad21 family.</text>
</comment>
<feature type="domain" description="Rad21/Rec8-like protein N-terminal" evidence="6">
    <location>
        <begin position="1"/>
        <end position="88"/>
    </location>
</feature>
<feature type="domain" description="Rad21/Rec8-like protein C-terminal eukaryotic" evidence="5">
    <location>
        <begin position="569"/>
        <end position="605"/>
    </location>
</feature>
<dbReference type="PANTHER" id="PTHR12585">
    <property type="entry name" value="SCC1 / RAD21 FAMILY MEMBER"/>
    <property type="match status" value="1"/>
</dbReference>
<dbReference type="OrthoDB" id="10071381at2759"/>
<protein>
    <recommendedName>
        <fullName evidence="9">Rad21/Rec8-like protein N-terminal domain-containing protein</fullName>
    </recommendedName>
</protein>
<evidence type="ECO:0000259" key="5">
    <source>
        <dbReference type="Pfam" id="PF04824"/>
    </source>
</evidence>
<dbReference type="InterPro" id="IPR023093">
    <property type="entry name" value="ScpA-like_C"/>
</dbReference>
<dbReference type="EMBL" id="OOIP01000001">
    <property type="protein sequence ID" value="SPO34856.1"/>
    <property type="molecule type" value="Genomic_DNA"/>
</dbReference>
<evidence type="ECO:0000313" key="7">
    <source>
        <dbReference type="EMBL" id="SPO34856.1"/>
    </source>
</evidence>
<dbReference type="Pfam" id="PF04825">
    <property type="entry name" value="Rad21_Rec8_N"/>
    <property type="match status" value="1"/>
</dbReference>
<evidence type="ECO:0000256" key="1">
    <source>
        <dbReference type="ARBA" id="ARBA00004123"/>
    </source>
</evidence>
<comment type="subcellular location">
    <subcellularLocation>
        <location evidence="1">Nucleus</location>
    </subcellularLocation>
</comment>
<dbReference type="GO" id="GO:0005634">
    <property type="term" value="C:nucleus"/>
    <property type="evidence" value="ECO:0007669"/>
    <property type="project" value="UniProtKB-SubCell"/>
</dbReference>
<dbReference type="GO" id="GO:0008278">
    <property type="term" value="C:cohesin complex"/>
    <property type="evidence" value="ECO:0007669"/>
    <property type="project" value="InterPro"/>
</dbReference>
<evidence type="ECO:0008006" key="9">
    <source>
        <dbReference type="Google" id="ProtNLM"/>
    </source>
</evidence>
<feature type="compositionally biased region" description="Pro residues" evidence="4">
    <location>
        <begin position="381"/>
        <end position="392"/>
    </location>
</feature>
<dbReference type="SUPFAM" id="SSF46785">
    <property type="entry name" value="Winged helix' DNA-binding domain"/>
    <property type="match status" value="1"/>
</dbReference>
<dbReference type="InterPro" id="IPR006910">
    <property type="entry name" value="Rad21_Rec8_N"/>
</dbReference>
<dbReference type="InterPro" id="IPR039781">
    <property type="entry name" value="Rad21/Rec8-like"/>
</dbReference>
<evidence type="ECO:0000256" key="2">
    <source>
        <dbReference type="ARBA" id="ARBA00009870"/>
    </source>
</evidence>
<dbReference type="InterPro" id="IPR036390">
    <property type="entry name" value="WH_DNA-bd_sf"/>
</dbReference>
<feature type="region of interest" description="Disordered" evidence="4">
    <location>
        <begin position="381"/>
        <end position="406"/>
    </location>
</feature>
<evidence type="ECO:0000256" key="4">
    <source>
        <dbReference type="SAM" id="MobiDB-lite"/>
    </source>
</evidence>
<dbReference type="InterPro" id="IPR006909">
    <property type="entry name" value="Rad21/Rec8_C_eu"/>
</dbReference>
<dbReference type="Proteomes" id="UP000323386">
    <property type="component" value="Unassembled WGS sequence"/>
</dbReference>
<evidence type="ECO:0000259" key="6">
    <source>
        <dbReference type="Pfam" id="PF04825"/>
    </source>
</evidence>
<feature type="region of interest" description="Disordered" evidence="4">
    <location>
        <begin position="477"/>
        <end position="525"/>
    </location>
</feature>
<dbReference type="AlphaFoldDB" id="A0A5C3ETK2"/>
<dbReference type="Pfam" id="PF04824">
    <property type="entry name" value="Rad21_Rec8"/>
    <property type="match status" value="1"/>
</dbReference>
<dbReference type="Gene3D" id="1.10.10.580">
    <property type="entry name" value="Structural maintenance of chromosome 1. Chain E"/>
    <property type="match status" value="1"/>
</dbReference>
<reference evidence="7 8" key="1">
    <citation type="submission" date="2018-03" db="EMBL/GenBank/DDBJ databases">
        <authorList>
            <person name="Guldener U."/>
        </authorList>
    </citation>
    <scope>NUCLEOTIDE SEQUENCE [LARGE SCALE GENOMIC DNA]</scope>
    <source>
        <strain evidence="7 8">DAOM196992</strain>
    </source>
</reference>
<organism evidence="7 8">
    <name type="scientific">Pseudozyma flocculosa</name>
    <dbReference type="NCBI Taxonomy" id="84751"/>
    <lineage>
        <taxon>Eukaryota</taxon>
        <taxon>Fungi</taxon>
        <taxon>Dikarya</taxon>
        <taxon>Basidiomycota</taxon>
        <taxon>Ustilaginomycotina</taxon>
        <taxon>Ustilaginomycetes</taxon>
        <taxon>Ustilaginales</taxon>
        <taxon>Ustilaginaceae</taxon>
        <taxon>Pseudozyma</taxon>
    </lineage>
</organism>
<proteinExistence type="inferred from homology"/>
<gene>
    <name evidence="7" type="ORF">PSFLO_00327</name>
</gene>
<keyword evidence="3" id="KW-0539">Nucleus</keyword>
<dbReference type="PANTHER" id="PTHR12585:SF72">
    <property type="entry name" value="MEIOTIC RECOMBINATION PROTEIN REC8"/>
    <property type="match status" value="1"/>
</dbReference>
<sequence>MFYSADILSRRKEGLGLVCVVRKLTRRDFLSVDVTRVCRSVAEPPEPMALRLSSQLMFGIVRIFIHQSEMWMTDVANVHASLRKSISAIPTPPGKEKALLPSVDMRTPLASLGAITLPVDTAFYALDFDPTFLMDLPEPFALRAATPVGIADGFLPVTPPRPPRYVVPPERITLPAPVYEEEPGIARIGVPRGVEEGIEELEFPPVEIEEEEMPFDLGLEVGVEPEEFPEEAMPLAEPTSEAPEFFPELAPAEIAVPVPPEAPPLAIAPEVAVVAPPVPRARRPRAVRAIEDVETELTDEEMRDGRANYEAIMEEQRVVVQLRARQRQMERAAHNLIFGPPADFAAAPELLDLWRTTAGANLTAVDERFRAARRAAVAGPPPAVEVAPPVPRPMEEEISPPAAPPSEISFEEVARGLSPAELARRQAELPPWQALAERRREESISGLPPGMETVSEIAPGEFVVETPTGLRRVRVTPTRRPPSISFPSPGAPSTIEGFELGPPPPPSPLIPAAPPPPVLPPPEEYPHPDVVFQQDLEIETANFLEYAKVVRDELEDSFLFFSDLAPVASSSPSVAAQAFYHVLALTQSRRMRVKQDEPYGEIEIRIID</sequence>
<evidence type="ECO:0000313" key="8">
    <source>
        <dbReference type="Proteomes" id="UP000323386"/>
    </source>
</evidence>
<accession>A0A5C3ETK2</accession>
<keyword evidence="8" id="KW-1185">Reference proteome</keyword>
<evidence type="ECO:0000256" key="3">
    <source>
        <dbReference type="ARBA" id="ARBA00023242"/>
    </source>
</evidence>
<feature type="compositionally biased region" description="Pro residues" evidence="4">
    <location>
        <begin position="501"/>
        <end position="523"/>
    </location>
</feature>
<name>A0A5C3ETK2_9BASI</name>
<dbReference type="GO" id="GO:0007062">
    <property type="term" value="P:sister chromatid cohesion"/>
    <property type="evidence" value="ECO:0007669"/>
    <property type="project" value="InterPro"/>
</dbReference>
<dbReference type="GO" id="GO:0003682">
    <property type="term" value="F:chromatin binding"/>
    <property type="evidence" value="ECO:0007669"/>
    <property type="project" value="TreeGrafter"/>
</dbReference>